<dbReference type="SUPFAM" id="SSF53448">
    <property type="entry name" value="Nucleotide-diphospho-sugar transferases"/>
    <property type="match status" value="1"/>
</dbReference>
<gene>
    <name evidence="2" type="ORF">SIL87_06025</name>
</gene>
<dbReference type="Pfam" id="PF00535">
    <property type="entry name" value="Glycos_transf_2"/>
    <property type="match status" value="1"/>
</dbReference>
<dbReference type="Gene3D" id="3.90.550.10">
    <property type="entry name" value="Spore Coat Polysaccharide Biosynthesis Protein SpsA, Chain A"/>
    <property type="match status" value="1"/>
</dbReference>
<dbReference type="PANTHER" id="PTHR43179:SF7">
    <property type="entry name" value="RHAMNOSYLTRANSFERASE WBBL"/>
    <property type="match status" value="1"/>
</dbReference>
<accession>A0AAW9DMU8</accession>
<sequence length="1015" mass="112835">MALPAAELLRSQGENHPAWAAFDPVWYIATYPEANLSCGGDPSLALEYYLRAGCRLGHSPSPLFDERYYLDQHLDIAALVRAGQYRSGFDHYCQFGHRGASPHWLFDDGLYARLYEDMTLENLDAHHCAGRYDHWLKSGQREARIGHFMFDPQYYRARVLESGAPDAQFEQRGPFVDYLYSLYRPGPELPCSPYFAPYFAPDYYIATHESVKPVMACGRVRNALHHYQLIGEAEGFDPVPEYSEAYYRDAYPDIAAAIDAGHFTSGYRHFVQYGAFELRRPRADIDLLYYRDMNPRVRDDLNAGRVRDAFAHLRTIGLKEKLPYCPPERVPEISEAAAKQLFELKARNQIALFARQRLDFTLSGPPALSVVMVLFNKFELTLLALASLRNNYAGAIELIIVDNASTDDTRRLETYVRGAVLIHSKENLGFLRACNLALDAVSSPSLLYLNNDIELGYGAIAAALARLASAPTIGAVGGKIIRTHGRLQEAGSIIWSDGSTIGYLRDASALAPEANFVRDVDYCSGVFLLCRADLVKRLGGFDEGFKPAYYEEVDLCVRMIEAGFRIVYDPDVVVHHLEFGSASNTEASMALMRRGRRIFKRKHAAFLRTRLDCAAENIIKARARDGAGRRVLFLEDTVPVRRLGSGFVRANDAVRAIAAAGWRVSVLPINGARHDIMSLFGDLPDTVEVLHDQTILTLPNLLREREGFFDLIWVSRTHNLDRTRAIFEEAGIDPARTPFVLDTEAIEAARDAAAAALDPAKAGFDLPAALAQEFRNAGDCRHVTAVNQAEVDLLRGIGISPVSVLGTIRDPDPTPRDFADREGLLFIASIHQTDSPNFDSLRWYRDEILPELIALMGTPPVLTFIGYTAPDIDLAELADNPFIMVRGSVDDIRPAYDRHRLFIAPTRYAAGTPYKVYETASHGLPCVATALLADQLGWAPGVEIASVPVGDAKGFAAAIARLYHDEAAWQAMRSAALARLEAENSRATFDATVRMILEQKPRATAKRRARLRAVG</sequence>
<comment type="caution">
    <text evidence="2">The sequence shown here is derived from an EMBL/GenBank/DDBJ whole genome shotgun (WGS) entry which is preliminary data.</text>
</comment>
<dbReference type="InterPro" id="IPR029044">
    <property type="entry name" value="Nucleotide-diphossugar_trans"/>
</dbReference>
<dbReference type="GO" id="GO:0016757">
    <property type="term" value="F:glycosyltransferase activity"/>
    <property type="evidence" value="ECO:0007669"/>
    <property type="project" value="UniProtKB-KW"/>
</dbReference>
<proteinExistence type="predicted"/>
<dbReference type="Gene3D" id="3.40.50.2000">
    <property type="entry name" value="Glycogen Phosphorylase B"/>
    <property type="match status" value="1"/>
</dbReference>
<dbReference type="Proteomes" id="UP001279553">
    <property type="component" value="Unassembled WGS sequence"/>
</dbReference>
<organism evidence="2 3">
    <name type="scientific">Acidiphilium acidophilum</name>
    <name type="common">Thiobacillus acidophilus</name>
    <dbReference type="NCBI Taxonomy" id="76588"/>
    <lineage>
        <taxon>Bacteria</taxon>
        <taxon>Pseudomonadati</taxon>
        <taxon>Pseudomonadota</taxon>
        <taxon>Alphaproteobacteria</taxon>
        <taxon>Acetobacterales</taxon>
        <taxon>Acidocellaceae</taxon>
        <taxon>Acidiphilium</taxon>
    </lineage>
</organism>
<dbReference type="Pfam" id="PF13692">
    <property type="entry name" value="Glyco_trans_1_4"/>
    <property type="match status" value="1"/>
</dbReference>
<reference evidence="2 3" key="1">
    <citation type="submission" date="2023-11" db="EMBL/GenBank/DDBJ databases">
        <title>MicrobeMod: A computational toolkit for identifying prokaryotic methylation and restriction-modification with nanopore sequencing.</title>
        <authorList>
            <person name="Crits-Christoph A."/>
            <person name="Kang S.C."/>
            <person name="Lee H."/>
            <person name="Ostrov N."/>
        </authorList>
    </citation>
    <scope>NUCLEOTIDE SEQUENCE [LARGE SCALE GENOMIC DNA]</scope>
    <source>
        <strain evidence="2 3">DSMZ 700</strain>
    </source>
</reference>
<dbReference type="SUPFAM" id="SSF53756">
    <property type="entry name" value="UDP-Glycosyltransferase/glycogen phosphorylase"/>
    <property type="match status" value="1"/>
</dbReference>
<keyword evidence="3" id="KW-1185">Reference proteome</keyword>
<keyword evidence="2" id="KW-0808">Transferase</keyword>
<feature type="domain" description="Glycosyltransferase 2-like" evidence="1">
    <location>
        <begin position="369"/>
        <end position="485"/>
    </location>
</feature>
<evidence type="ECO:0000313" key="2">
    <source>
        <dbReference type="EMBL" id="MDX5930325.1"/>
    </source>
</evidence>
<evidence type="ECO:0000259" key="1">
    <source>
        <dbReference type="Pfam" id="PF00535"/>
    </source>
</evidence>
<name>A0AAW9DMU8_ACIAO</name>
<protein>
    <submittedName>
        <fullName evidence="2">Glycosyltransferase</fullName>
        <ecNumber evidence="2">2.4.-.-</ecNumber>
    </submittedName>
</protein>
<dbReference type="EC" id="2.4.-.-" evidence="2"/>
<dbReference type="AlphaFoldDB" id="A0AAW9DMU8"/>
<dbReference type="PANTHER" id="PTHR43179">
    <property type="entry name" value="RHAMNOSYLTRANSFERASE WBBL"/>
    <property type="match status" value="1"/>
</dbReference>
<keyword evidence="2" id="KW-0328">Glycosyltransferase</keyword>
<dbReference type="EMBL" id="JAWXYB010000018">
    <property type="protein sequence ID" value="MDX5930325.1"/>
    <property type="molecule type" value="Genomic_DNA"/>
</dbReference>
<dbReference type="RefSeq" id="WP_319613280.1">
    <property type="nucleotide sequence ID" value="NZ_JAWXYB010000018.1"/>
</dbReference>
<dbReference type="InterPro" id="IPR001173">
    <property type="entry name" value="Glyco_trans_2-like"/>
</dbReference>
<dbReference type="CDD" id="cd04186">
    <property type="entry name" value="GT_2_like_c"/>
    <property type="match status" value="1"/>
</dbReference>
<evidence type="ECO:0000313" key="3">
    <source>
        <dbReference type="Proteomes" id="UP001279553"/>
    </source>
</evidence>